<feature type="transmembrane region" description="Helical" evidence="2">
    <location>
        <begin position="91"/>
        <end position="115"/>
    </location>
</feature>
<evidence type="ECO:0000256" key="2">
    <source>
        <dbReference type="SAM" id="Phobius"/>
    </source>
</evidence>
<feature type="transmembrane region" description="Helical" evidence="2">
    <location>
        <begin position="168"/>
        <end position="189"/>
    </location>
</feature>
<feature type="transmembrane region" description="Helical" evidence="2">
    <location>
        <begin position="127"/>
        <end position="148"/>
    </location>
</feature>
<feature type="region of interest" description="Disordered" evidence="1">
    <location>
        <begin position="1"/>
        <end position="21"/>
    </location>
</feature>
<feature type="compositionally biased region" description="Low complexity" evidence="1">
    <location>
        <begin position="1"/>
        <end position="15"/>
    </location>
</feature>
<protein>
    <submittedName>
        <fullName evidence="3">Uncharacterized protein</fullName>
    </submittedName>
</protein>
<proteinExistence type="predicted"/>
<dbReference type="Proteomes" id="UP000295674">
    <property type="component" value="Unassembled WGS sequence"/>
</dbReference>
<dbReference type="EMBL" id="SMKS01000037">
    <property type="protein sequence ID" value="TDD03661.1"/>
    <property type="molecule type" value="Genomic_DNA"/>
</dbReference>
<gene>
    <name evidence="3" type="ORF">E1181_19995</name>
</gene>
<dbReference type="AlphaFoldDB" id="A0A4R4VFK6"/>
<name>A0A4R4VFK6_9PSEU</name>
<keyword evidence="2" id="KW-0812">Transmembrane</keyword>
<evidence type="ECO:0000313" key="3">
    <source>
        <dbReference type="EMBL" id="TDD03661.1"/>
    </source>
</evidence>
<reference evidence="3 4" key="1">
    <citation type="submission" date="2019-03" db="EMBL/GenBank/DDBJ databases">
        <title>Draft genome sequences of novel Actinobacteria.</title>
        <authorList>
            <person name="Sahin N."/>
            <person name="Ay H."/>
            <person name="Saygin H."/>
        </authorList>
    </citation>
    <scope>NUCLEOTIDE SEQUENCE [LARGE SCALE GENOMIC DNA]</scope>
    <source>
        <strain evidence="3 4">16K309</strain>
    </source>
</reference>
<comment type="caution">
    <text evidence="3">The sequence shown here is derived from an EMBL/GenBank/DDBJ whole genome shotgun (WGS) entry which is preliminary data.</text>
</comment>
<keyword evidence="2" id="KW-0472">Membrane</keyword>
<sequence length="197" mass="21111">MTSPGQPFGQPQQHGYFAQSGYPQHPQPPYAQAPQPFVQQARPGNDGLRITAAVVNIAVAIYLAVVGVLTVDSVINMTNEEDDYVSITGVVLRGTGALAYVAGAALLILGAVFLLRKRRAGSTLTWIGFAITFLAFVLDSTGAVAWSMESLGRFPHLRDKGLTYFLDSIRLTSVIAGMVVCLPLVTALLPPVKRTLR</sequence>
<keyword evidence="4" id="KW-1185">Reference proteome</keyword>
<dbReference type="RefSeq" id="WP_132677005.1">
    <property type="nucleotide sequence ID" value="NZ_SMKS01000037.1"/>
</dbReference>
<feature type="transmembrane region" description="Helical" evidence="2">
    <location>
        <begin position="50"/>
        <end position="71"/>
    </location>
</feature>
<keyword evidence="2" id="KW-1133">Transmembrane helix</keyword>
<organism evidence="3 4">
    <name type="scientific">Saccharopolyspora terrae</name>
    <dbReference type="NCBI Taxonomy" id="2530384"/>
    <lineage>
        <taxon>Bacteria</taxon>
        <taxon>Bacillati</taxon>
        <taxon>Actinomycetota</taxon>
        <taxon>Actinomycetes</taxon>
        <taxon>Pseudonocardiales</taxon>
        <taxon>Pseudonocardiaceae</taxon>
        <taxon>Saccharopolyspora</taxon>
    </lineage>
</organism>
<evidence type="ECO:0000256" key="1">
    <source>
        <dbReference type="SAM" id="MobiDB-lite"/>
    </source>
</evidence>
<evidence type="ECO:0000313" key="4">
    <source>
        <dbReference type="Proteomes" id="UP000295674"/>
    </source>
</evidence>
<accession>A0A4R4VFK6</accession>